<accession>A0A1H4V016</accession>
<reference evidence="2" key="1">
    <citation type="submission" date="2016-10" db="EMBL/GenBank/DDBJ databases">
        <authorList>
            <person name="Varghese N."/>
            <person name="Submissions S."/>
        </authorList>
    </citation>
    <scope>NUCLEOTIDE SEQUENCE [LARGE SCALE GENOMIC DNA]</scope>
    <source>
        <strain evidence="2">DSM 9751</strain>
    </source>
</reference>
<evidence type="ECO:0000313" key="2">
    <source>
        <dbReference type="Proteomes" id="UP000198982"/>
    </source>
</evidence>
<organism evidence="1 2">
    <name type="scientific">Pseudomonas saponiphila</name>
    <dbReference type="NCBI Taxonomy" id="556534"/>
    <lineage>
        <taxon>Bacteria</taxon>
        <taxon>Pseudomonadati</taxon>
        <taxon>Pseudomonadota</taxon>
        <taxon>Gammaproteobacteria</taxon>
        <taxon>Pseudomonadales</taxon>
        <taxon>Pseudomonadaceae</taxon>
        <taxon>Pseudomonas</taxon>
    </lineage>
</organism>
<protein>
    <submittedName>
        <fullName evidence="1">Uncharacterized protein</fullName>
    </submittedName>
</protein>
<dbReference type="EMBL" id="FNTJ01000002">
    <property type="protein sequence ID" value="SEC74316.1"/>
    <property type="molecule type" value="Genomic_DNA"/>
</dbReference>
<gene>
    <name evidence="1" type="ORF">SAMN05216178_4695</name>
</gene>
<sequence>MISDFERIREDGKVIDEHMTVDQMIALGWAPCRVVEACWRWQDQPLSVVNSRGLLAIVVPDRQHLAILWNDDDSGVAATLYVVSGDRQQQIRIADQLLINGQLEAGVYSWFEQFPHDSPSIFTCMFSRQRDQAMFRVDIDASTGDIVSVQHSR</sequence>
<dbReference type="AlphaFoldDB" id="A0A1H4V016"/>
<evidence type="ECO:0000313" key="1">
    <source>
        <dbReference type="EMBL" id="SEC74316.1"/>
    </source>
</evidence>
<keyword evidence="2" id="KW-1185">Reference proteome</keyword>
<name>A0A1H4V016_9PSED</name>
<dbReference type="Proteomes" id="UP000198982">
    <property type="component" value="Unassembled WGS sequence"/>
</dbReference>
<proteinExistence type="predicted"/>
<dbReference type="RefSeq" id="WP_092317994.1">
    <property type="nucleotide sequence ID" value="NZ_FNTJ01000002.1"/>
</dbReference>